<dbReference type="SUPFAM" id="SSF74650">
    <property type="entry name" value="Galactose mutarotase-like"/>
    <property type="match status" value="1"/>
</dbReference>
<gene>
    <name evidence="11" type="ORF">HW115_00090</name>
</gene>
<comment type="similarity">
    <text evidence="2 7">Belongs to the glycosyl hydrolase 2 family.</text>
</comment>
<dbReference type="PRINTS" id="PR00132">
    <property type="entry name" value="GLHYDRLASE2"/>
</dbReference>
<dbReference type="Pfam" id="PF02837">
    <property type="entry name" value="Glyco_hydro_2_N"/>
    <property type="match status" value="1"/>
</dbReference>
<dbReference type="InterPro" id="IPR006104">
    <property type="entry name" value="Glyco_hydro_2_N"/>
</dbReference>
<evidence type="ECO:0000256" key="6">
    <source>
        <dbReference type="ARBA" id="ARBA00032230"/>
    </source>
</evidence>
<dbReference type="GO" id="GO:0005990">
    <property type="term" value="P:lactose catabolic process"/>
    <property type="evidence" value="ECO:0007669"/>
    <property type="project" value="TreeGrafter"/>
</dbReference>
<evidence type="ECO:0000313" key="12">
    <source>
        <dbReference type="Proteomes" id="UP000557872"/>
    </source>
</evidence>
<dbReference type="PANTHER" id="PTHR46323:SF2">
    <property type="entry name" value="BETA-GALACTOSIDASE"/>
    <property type="match status" value="1"/>
</dbReference>
<dbReference type="InterPro" id="IPR017853">
    <property type="entry name" value="GH"/>
</dbReference>
<dbReference type="PROSITE" id="PS00719">
    <property type="entry name" value="GLYCOSYL_HYDROL_F2_1"/>
    <property type="match status" value="1"/>
</dbReference>
<dbReference type="SUPFAM" id="SSF49785">
    <property type="entry name" value="Galactose-binding domain-like"/>
    <property type="match status" value="1"/>
</dbReference>
<dbReference type="InterPro" id="IPR032312">
    <property type="entry name" value="LacZ_4"/>
</dbReference>
<proteinExistence type="inferred from homology"/>
<reference evidence="11 12" key="1">
    <citation type="submission" date="2020-07" db="EMBL/GenBank/DDBJ databases">
        <title>Roseicoccus Jingziensis gen. nov., sp. nov., isolated from coastal seawater.</title>
        <authorList>
            <person name="Feng X."/>
        </authorList>
    </citation>
    <scope>NUCLEOTIDE SEQUENCE [LARGE SCALE GENOMIC DNA]</scope>
    <source>
        <strain evidence="11 12">N1E253</strain>
    </source>
</reference>
<keyword evidence="12" id="KW-1185">Reference proteome</keyword>
<evidence type="ECO:0000256" key="1">
    <source>
        <dbReference type="ARBA" id="ARBA00001412"/>
    </source>
</evidence>
<dbReference type="Pfam" id="PF02836">
    <property type="entry name" value="Glyco_hydro_2_C"/>
    <property type="match status" value="1"/>
</dbReference>
<dbReference type="InterPro" id="IPR014718">
    <property type="entry name" value="GH-type_carb-bd"/>
</dbReference>
<dbReference type="InterPro" id="IPR013783">
    <property type="entry name" value="Ig-like_fold"/>
</dbReference>
<evidence type="ECO:0000256" key="9">
    <source>
        <dbReference type="SAM" id="SignalP"/>
    </source>
</evidence>
<dbReference type="InterPro" id="IPR006103">
    <property type="entry name" value="Glyco_hydro_2_cat"/>
</dbReference>
<dbReference type="Proteomes" id="UP000557872">
    <property type="component" value="Unassembled WGS sequence"/>
</dbReference>
<dbReference type="InterPro" id="IPR006101">
    <property type="entry name" value="Glyco_hydro_2"/>
</dbReference>
<comment type="catalytic activity">
    <reaction evidence="1 7">
        <text>Hydrolysis of terminal non-reducing beta-D-galactose residues in beta-D-galactosides.</text>
        <dbReference type="EC" id="3.2.1.23"/>
    </reaction>
</comment>
<feature type="compositionally biased region" description="Polar residues" evidence="8">
    <location>
        <begin position="686"/>
        <end position="698"/>
    </location>
</feature>
<dbReference type="GO" id="GO:0004565">
    <property type="term" value="F:beta-galactosidase activity"/>
    <property type="evidence" value="ECO:0007669"/>
    <property type="project" value="UniProtKB-EC"/>
</dbReference>
<dbReference type="Gene3D" id="2.60.120.260">
    <property type="entry name" value="Galactose-binding domain-like"/>
    <property type="match status" value="1"/>
</dbReference>
<dbReference type="InterPro" id="IPR036156">
    <property type="entry name" value="Beta-gal/glucu_dom_sf"/>
</dbReference>
<organism evidence="11 12">
    <name type="scientific">Oceaniferula marina</name>
    <dbReference type="NCBI Taxonomy" id="2748318"/>
    <lineage>
        <taxon>Bacteria</taxon>
        <taxon>Pseudomonadati</taxon>
        <taxon>Verrucomicrobiota</taxon>
        <taxon>Verrucomicrobiia</taxon>
        <taxon>Verrucomicrobiales</taxon>
        <taxon>Verrucomicrobiaceae</taxon>
        <taxon>Oceaniferula</taxon>
    </lineage>
</organism>
<evidence type="ECO:0000256" key="2">
    <source>
        <dbReference type="ARBA" id="ARBA00007401"/>
    </source>
</evidence>
<evidence type="ECO:0000256" key="8">
    <source>
        <dbReference type="SAM" id="MobiDB-lite"/>
    </source>
</evidence>
<feature type="region of interest" description="Disordered" evidence="8">
    <location>
        <begin position="794"/>
        <end position="823"/>
    </location>
</feature>
<evidence type="ECO:0000256" key="7">
    <source>
        <dbReference type="RuleBase" id="RU361154"/>
    </source>
</evidence>
<evidence type="ECO:0000256" key="5">
    <source>
        <dbReference type="ARBA" id="ARBA00023295"/>
    </source>
</evidence>
<dbReference type="SUPFAM" id="SSF51445">
    <property type="entry name" value="(Trans)glycosidases"/>
    <property type="match status" value="1"/>
</dbReference>
<feature type="signal peptide" evidence="9">
    <location>
        <begin position="1"/>
        <end position="21"/>
    </location>
</feature>
<dbReference type="GO" id="GO:0030246">
    <property type="term" value="F:carbohydrate binding"/>
    <property type="evidence" value="ECO:0007669"/>
    <property type="project" value="InterPro"/>
</dbReference>
<dbReference type="SMART" id="SM01038">
    <property type="entry name" value="Bgal_small_N"/>
    <property type="match status" value="1"/>
</dbReference>
<dbReference type="Gene3D" id="2.70.98.10">
    <property type="match status" value="1"/>
</dbReference>
<dbReference type="AlphaFoldDB" id="A0A851G8Q4"/>
<evidence type="ECO:0000256" key="3">
    <source>
        <dbReference type="ARBA" id="ARBA00012756"/>
    </source>
</evidence>
<feature type="region of interest" description="Disordered" evidence="8">
    <location>
        <begin position="671"/>
        <end position="698"/>
    </location>
</feature>
<dbReference type="GO" id="GO:0009341">
    <property type="term" value="C:beta-galactosidase complex"/>
    <property type="evidence" value="ECO:0007669"/>
    <property type="project" value="InterPro"/>
</dbReference>
<comment type="caution">
    <text evidence="11">The sequence shown here is derived from an EMBL/GenBank/DDBJ whole genome shotgun (WGS) entry which is preliminary data.</text>
</comment>
<sequence length="1027" mass="115591">MNYRRLLTSLSIVFGASLPLAAESPDWENQQVFRINKASPRSVSMAFPDKQEAMTKLRMESPWCIMLNGDWQFHWVEHPDKRPLDFYKTDYDASSWKTIKVPSNVELEGYGTPIYANVRYPFKQDPPFVMGEPPKKRTTYKERNPVSSYRKTITLPTDWEKRNTTITFNAVQSAFYLWCNGKKVGYSQDSRTPAEFDLSPYLKSGKNLIAVEVYRYSDGSYLECQDFWRLSGIFRDVFLSSRPISGLSDFAVNATLTPNGKGKLSVDLTTTGKTNVTASVIDPSGKTIASTSGNQKLEIPSLDILPWSAEKPNLYSLLLEVQPDGQTPHFYHQKIGFKSVMMKNGQILVNGKPIYIKGVNRHDHDPVTGHYVSEASMRQDIELMKQLNINTVRTSHYPNDPRFYELCDEYGMYVICEANIETHAMGYGKSSLAKKPDWYEAHLDRITNMVGAYKNFSSIIMWSMGNESGDGVNFVKASQWLREKSPVKYPVHYDRAGQAKHIDLISTMYANHQRLEAFCRKEEKKPLAEQRPFMVCEYSHAMGNSSGGLWDYWMLFEKERLLQGGCIWDWVDQGITKTKKGPDGKTLTFFAYGGDFGDMDNDGNFCMNGVVMSDRTPSPQAPEVHKSYQNLRLKDHQLENGHLKITLHNTAYFTNTSAYDTFITTVTNGKEEPTKQIDTPDIKPDSTGTLTTPLKPASNSEVRVRLELRLKNDTPWAKKGHVVAREDILVQQAPLPAVADKAAKGATTRKAKGVTTLSKGDLQVSINDTNAQVTSIKKAGQEQLAGPLHLNFWRPPNDNERRNKYTKRSAPWKTAGTKTTATPDATELKDGSASYQLKIPVASTTGTIRYTLTEGGLQVEVMVQPKGKSIADLPRVGMQCLIPASYQQFQWRGIGPHECYLDRRASGYTGTFSCTVPELAHPYSKPQETGNRMDIRWMTFTNDAGKKLHITALGKHLLQGGAYPCLMSDLEQGDHPCDIPQRDVITVNIDLASQGLGGITSWGALPMKKHMLNKSETYTYAFRLEVK</sequence>
<dbReference type="InterPro" id="IPR023230">
    <property type="entry name" value="Glyco_hydro_2_CS"/>
</dbReference>
<keyword evidence="4 7" id="KW-0378">Hydrolase</keyword>
<dbReference type="RefSeq" id="WP_178930543.1">
    <property type="nucleotide sequence ID" value="NZ_JACBAZ010000001.1"/>
</dbReference>
<dbReference type="InterPro" id="IPR004199">
    <property type="entry name" value="B-gal_small/dom_5"/>
</dbReference>
<feature type="compositionally biased region" description="Basic and acidic residues" evidence="8">
    <location>
        <begin position="671"/>
        <end position="684"/>
    </location>
</feature>
<evidence type="ECO:0000259" key="10">
    <source>
        <dbReference type="SMART" id="SM01038"/>
    </source>
</evidence>
<dbReference type="InterPro" id="IPR011013">
    <property type="entry name" value="Gal_mutarotase_sf_dom"/>
</dbReference>
<dbReference type="InterPro" id="IPR006102">
    <property type="entry name" value="Ig-like_GH2"/>
</dbReference>
<dbReference type="Pfam" id="PF16353">
    <property type="entry name" value="LacZ_4"/>
    <property type="match status" value="1"/>
</dbReference>
<evidence type="ECO:0000256" key="4">
    <source>
        <dbReference type="ARBA" id="ARBA00022801"/>
    </source>
</evidence>
<name>A0A851G8Q4_9BACT</name>
<dbReference type="EMBL" id="JACBAZ010000001">
    <property type="protein sequence ID" value="NWK53993.1"/>
    <property type="molecule type" value="Genomic_DNA"/>
</dbReference>
<dbReference type="Pfam" id="PF02929">
    <property type="entry name" value="Bgal_small_N"/>
    <property type="match status" value="1"/>
</dbReference>
<accession>A0A851G8Q4</accession>
<keyword evidence="5 7" id="KW-0326">Glycosidase</keyword>
<keyword evidence="9" id="KW-0732">Signal</keyword>
<dbReference type="InterPro" id="IPR050347">
    <property type="entry name" value="Bact_Beta-galactosidase"/>
</dbReference>
<feature type="domain" description="Beta galactosidase small chain/" evidence="10">
    <location>
        <begin position="756"/>
        <end position="1025"/>
    </location>
</feature>
<dbReference type="SUPFAM" id="SSF49303">
    <property type="entry name" value="beta-Galactosidase/glucuronidase domain"/>
    <property type="match status" value="2"/>
</dbReference>
<dbReference type="EC" id="3.2.1.23" evidence="3 7"/>
<dbReference type="InterPro" id="IPR008979">
    <property type="entry name" value="Galactose-bd-like_sf"/>
</dbReference>
<feature type="chain" id="PRO_5032309612" description="Beta-galactosidase" evidence="9">
    <location>
        <begin position="22"/>
        <end position="1027"/>
    </location>
</feature>
<evidence type="ECO:0000313" key="11">
    <source>
        <dbReference type="EMBL" id="NWK53993.1"/>
    </source>
</evidence>
<dbReference type="PANTHER" id="PTHR46323">
    <property type="entry name" value="BETA-GALACTOSIDASE"/>
    <property type="match status" value="1"/>
</dbReference>
<dbReference type="Gene3D" id="3.20.20.80">
    <property type="entry name" value="Glycosidases"/>
    <property type="match status" value="1"/>
</dbReference>
<dbReference type="Gene3D" id="2.60.40.10">
    <property type="entry name" value="Immunoglobulins"/>
    <property type="match status" value="2"/>
</dbReference>
<dbReference type="Pfam" id="PF00703">
    <property type="entry name" value="Glyco_hydro_2"/>
    <property type="match status" value="1"/>
</dbReference>
<protein>
    <recommendedName>
        <fullName evidence="3 7">Beta-galactosidase</fullName>
        <ecNumber evidence="3 7">3.2.1.23</ecNumber>
    </recommendedName>
    <alternativeName>
        <fullName evidence="6 7">Lactase</fullName>
    </alternativeName>
</protein>